<evidence type="ECO:0000313" key="2">
    <source>
        <dbReference type="Proteomes" id="UP000499080"/>
    </source>
</evidence>
<evidence type="ECO:0000313" key="1">
    <source>
        <dbReference type="EMBL" id="GBO08594.1"/>
    </source>
</evidence>
<comment type="caution">
    <text evidence="1">The sequence shown here is derived from an EMBL/GenBank/DDBJ whole genome shotgun (WGS) entry which is preliminary data.</text>
</comment>
<reference evidence="1 2" key="1">
    <citation type="journal article" date="2019" name="Sci. Rep.">
        <title>Orb-weaving spider Araneus ventricosus genome elucidates the spidroin gene catalogue.</title>
        <authorList>
            <person name="Kono N."/>
            <person name="Nakamura H."/>
            <person name="Ohtoshi R."/>
            <person name="Moran D.A.P."/>
            <person name="Shinohara A."/>
            <person name="Yoshida Y."/>
            <person name="Fujiwara M."/>
            <person name="Mori M."/>
            <person name="Tomita M."/>
            <person name="Arakawa K."/>
        </authorList>
    </citation>
    <scope>NUCLEOTIDE SEQUENCE [LARGE SCALE GENOMIC DNA]</scope>
</reference>
<dbReference type="AlphaFoldDB" id="A0A4Y2U952"/>
<name>A0A4Y2U952_ARAVE</name>
<gene>
    <name evidence="1" type="ORF">AVEN_205559_1</name>
</gene>
<accession>A0A4Y2U952</accession>
<protein>
    <submittedName>
        <fullName evidence="1">Uncharacterized protein</fullName>
    </submittedName>
</protein>
<proteinExistence type="predicted"/>
<keyword evidence="2" id="KW-1185">Reference proteome</keyword>
<dbReference type="EMBL" id="BGPR01034284">
    <property type="protein sequence ID" value="GBO08594.1"/>
    <property type="molecule type" value="Genomic_DNA"/>
</dbReference>
<dbReference type="Proteomes" id="UP000499080">
    <property type="component" value="Unassembled WGS sequence"/>
</dbReference>
<sequence>MVIIYGKIQSKPRSHHPSILGHILPRRSFCEHIFRSRLPLLDFRYEIRITLEERKWKARIKKNLTNNKKAARHVTAASPRIHGDAFLHPQGHVTTTRPFRVARGDHCVSGYGAGPPYS</sequence>
<organism evidence="1 2">
    <name type="scientific">Araneus ventricosus</name>
    <name type="common">Orbweaver spider</name>
    <name type="synonym">Epeira ventricosa</name>
    <dbReference type="NCBI Taxonomy" id="182803"/>
    <lineage>
        <taxon>Eukaryota</taxon>
        <taxon>Metazoa</taxon>
        <taxon>Ecdysozoa</taxon>
        <taxon>Arthropoda</taxon>
        <taxon>Chelicerata</taxon>
        <taxon>Arachnida</taxon>
        <taxon>Araneae</taxon>
        <taxon>Araneomorphae</taxon>
        <taxon>Entelegynae</taxon>
        <taxon>Araneoidea</taxon>
        <taxon>Araneidae</taxon>
        <taxon>Araneus</taxon>
    </lineage>
</organism>